<dbReference type="InterPro" id="IPR010259">
    <property type="entry name" value="S8pro/Inhibitor_I9"/>
</dbReference>
<keyword evidence="2" id="KW-0378">Hydrolase</keyword>
<accession>A0AAW2LFM5</accession>
<dbReference type="GO" id="GO:0006508">
    <property type="term" value="P:proteolysis"/>
    <property type="evidence" value="ECO:0007669"/>
    <property type="project" value="UniProtKB-KW"/>
</dbReference>
<gene>
    <name evidence="2" type="ORF">Sangu_2164600</name>
</gene>
<dbReference type="Pfam" id="PF05922">
    <property type="entry name" value="Inhibitor_I9"/>
    <property type="match status" value="1"/>
</dbReference>
<protein>
    <submittedName>
        <fullName evidence="2">Subtilisin-like protease SBT1.9</fullName>
    </submittedName>
</protein>
<name>A0AAW2LFM5_9LAMI</name>
<proteinExistence type="predicted"/>
<reference evidence="2" key="1">
    <citation type="submission" date="2020-06" db="EMBL/GenBank/DDBJ databases">
        <authorList>
            <person name="Li T."/>
            <person name="Hu X."/>
            <person name="Zhang T."/>
            <person name="Song X."/>
            <person name="Zhang H."/>
            <person name="Dai N."/>
            <person name="Sheng W."/>
            <person name="Hou X."/>
            <person name="Wei L."/>
        </authorList>
    </citation>
    <scope>NUCLEOTIDE SEQUENCE</scope>
    <source>
        <strain evidence="2">G01</strain>
        <tissue evidence="2">Leaf</tissue>
    </source>
</reference>
<reference evidence="2" key="2">
    <citation type="journal article" date="2024" name="Plant">
        <title>Genomic evolution and insights into agronomic trait innovations of Sesamum species.</title>
        <authorList>
            <person name="Miao H."/>
            <person name="Wang L."/>
            <person name="Qu L."/>
            <person name="Liu H."/>
            <person name="Sun Y."/>
            <person name="Le M."/>
            <person name="Wang Q."/>
            <person name="Wei S."/>
            <person name="Zheng Y."/>
            <person name="Lin W."/>
            <person name="Duan Y."/>
            <person name="Cao H."/>
            <person name="Xiong S."/>
            <person name="Wang X."/>
            <person name="Wei L."/>
            <person name="Li C."/>
            <person name="Ma Q."/>
            <person name="Ju M."/>
            <person name="Zhao R."/>
            <person name="Li G."/>
            <person name="Mu C."/>
            <person name="Tian Q."/>
            <person name="Mei H."/>
            <person name="Zhang T."/>
            <person name="Gao T."/>
            <person name="Zhang H."/>
        </authorList>
    </citation>
    <scope>NUCLEOTIDE SEQUENCE</scope>
    <source>
        <strain evidence="2">G01</strain>
    </source>
</reference>
<organism evidence="2">
    <name type="scientific">Sesamum angustifolium</name>
    <dbReference type="NCBI Taxonomy" id="2727405"/>
    <lineage>
        <taxon>Eukaryota</taxon>
        <taxon>Viridiplantae</taxon>
        <taxon>Streptophyta</taxon>
        <taxon>Embryophyta</taxon>
        <taxon>Tracheophyta</taxon>
        <taxon>Spermatophyta</taxon>
        <taxon>Magnoliopsida</taxon>
        <taxon>eudicotyledons</taxon>
        <taxon>Gunneridae</taxon>
        <taxon>Pentapetalae</taxon>
        <taxon>asterids</taxon>
        <taxon>lamiids</taxon>
        <taxon>Lamiales</taxon>
        <taxon>Pedaliaceae</taxon>
        <taxon>Sesamum</taxon>
    </lineage>
</organism>
<sequence>MDLSAMPKAFSSHHTWYLTILSSISDSTKPTTTSNFLYAYTNVVNDFSAILSSSELNAIKDSLGYVSSIRDTTVKVDITQSYRFHNDIIVGLLDTGVCH</sequence>
<comment type="caution">
    <text evidence="2">The sequence shown here is derived from an EMBL/GenBank/DDBJ whole genome shotgun (WGS) entry which is preliminary data.</text>
</comment>
<dbReference type="InterPro" id="IPR037045">
    <property type="entry name" value="S8pro/Inhibitor_I9_sf"/>
</dbReference>
<dbReference type="GO" id="GO:0008233">
    <property type="term" value="F:peptidase activity"/>
    <property type="evidence" value="ECO:0007669"/>
    <property type="project" value="UniProtKB-KW"/>
</dbReference>
<keyword evidence="2" id="KW-0645">Protease</keyword>
<dbReference type="Gene3D" id="3.30.70.80">
    <property type="entry name" value="Peptidase S8 propeptide/proteinase inhibitor I9"/>
    <property type="match status" value="1"/>
</dbReference>
<dbReference type="EMBL" id="JACGWK010000014">
    <property type="protein sequence ID" value="KAL0317503.1"/>
    <property type="molecule type" value="Genomic_DNA"/>
</dbReference>
<evidence type="ECO:0000313" key="2">
    <source>
        <dbReference type="EMBL" id="KAL0317503.1"/>
    </source>
</evidence>
<feature type="domain" description="Inhibitor I9" evidence="1">
    <location>
        <begin position="4"/>
        <end position="76"/>
    </location>
</feature>
<evidence type="ECO:0000259" key="1">
    <source>
        <dbReference type="Pfam" id="PF05922"/>
    </source>
</evidence>
<dbReference type="AlphaFoldDB" id="A0AAW2LFM5"/>